<feature type="compositionally biased region" description="Low complexity" evidence="2">
    <location>
        <begin position="171"/>
        <end position="183"/>
    </location>
</feature>
<name>Q4QIC9_LEIMA</name>
<dbReference type="PANTHER" id="PTHR12768:SF4">
    <property type="entry name" value="BECLIN-1"/>
    <property type="match status" value="1"/>
</dbReference>
<organism evidence="3 4">
    <name type="scientific">Leishmania major</name>
    <dbReference type="NCBI Taxonomy" id="5664"/>
    <lineage>
        <taxon>Eukaryota</taxon>
        <taxon>Discoba</taxon>
        <taxon>Euglenozoa</taxon>
        <taxon>Kinetoplastea</taxon>
        <taxon>Metakinetoplastina</taxon>
        <taxon>Trypanosomatida</taxon>
        <taxon>Trypanosomatidae</taxon>
        <taxon>Leishmaniinae</taxon>
        <taxon>Leishmania</taxon>
    </lineage>
</organism>
<dbReference type="InterPro" id="IPR007243">
    <property type="entry name" value="Atg6/Beclin"/>
</dbReference>
<dbReference type="InParanoid" id="Q4QIC9"/>
<proteinExistence type="predicted"/>
<dbReference type="GO" id="GO:0034272">
    <property type="term" value="C:phosphatidylinositol 3-kinase complex, class III, type II"/>
    <property type="evidence" value="ECO:0000318"/>
    <property type="project" value="GO_Central"/>
</dbReference>
<dbReference type="GO" id="GO:0000045">
    <property type="term" value="P:autophagosome assembly"/>
    <property type="evidence" value="ECO:0000318"/>
    <property type="project" value="GO_Central"/>
</dbReference>
<feature type="region of interest" description="Disordered" evidence="2">
    <location>
        <begin position="208"/>
        <end position="290"/>
    </location>
</feature>
<dbReference type="GO" id="GO:0034271">
    <property type="term" value="C:phosphatidylinositol 3-kinase complex, class III, type I"/>
    <property type="evidence" value="ECO:0000318"/>
    <property type="project" value="GO_Central"/>
</dbReference>
<reference evidence="3 4" key="1">
    <citation type="journal article" date="2005" name="Science">
        <title>The genome of the kinetoplastid parasite, Leishmania major.</title>
        <authorList>
            <person name="Ivens A.C."/>
            <person name="Peacock C.S."/>
            <person name="Worthey E.A."/>
            <person name="Murphy L."/>
            <person name="Aggarwal G."/>
            <person name="Berriman M."/>
            <person name="Sisk E."/>
            <person name="Rajandream M.A."/>
            <person name="Adlem E."/>
            <person name="Aert R."/>
            <person name="Anupama A."/>
            <person name="Apostolou Z."/>
            <person name="Attipoe P."/>
            <person name="Bason N."/>
            <person name="Bauser C."/>
            <person name="Beck A."/>
            <person name="Beverley S.M."/>
            <person name="Bianchettin G."/>
            <person name="Borzym K."/>
            <person name="Bothe G."/>
            <person name="Bruschi C.V."/>
            <person name="Collins M."/>
            <person name="Cadag E."/>
            <person name="Ciarloni L."/>
            <person name="Clayton C."/>
            <person name="Coulson R.M."/>
            <person name="Cronin A."/>
            <person name="Cruz A.K."/>
            <person name="Davies R.M."/>
            <person name="De Gaudenzi J."/>
            <person name="Dobson D.E."/>
            <person name="Duesterhoeft A."/>
            <person name="Fazelina G."/>
            <person name="Fosker N."/>
            <person name="Frasch A.C."/>
            <person name="Fraser A."/>
            <person name="Fuchs M."/>
            <person name="Gabel C."/>
            <person name="Goble A."/>
            <person name="Goffeau A."/>
            <person name="Harris D."/>
            <person name="Hertz-Fowler C."/>
            <person name="Hilbert H."/>
            <person name="Horn D."/>
            <person name="Huang Y."/>
            <person name="Klages S."/>
            <person name="Knights A."/>
            <person name="Kube M."/>
            <person name="Larke N."/>
            <person name="Litvin L."/>
            <person name="Lord A."/>
            <person name="Louie T."/>
            <person name="Marra M."/>
            <person name="Masuy D."/>
            <person name="Matthews K."/>
            <person name="Michaeli S."/>
            <person name="Mottram J.C."/>
            <person name="Muller-Auer S."/>
            <person name="Munden H."/>
            <person name="Nelson S."/>
            <person name="Norbertczak H."/>
            <person name="Oliver K."/>
            <person name="O'neil S."/>
            <person name="Pentony M."/>
            <person name="Pohl T.M."/>
            <person name="Price C."/>
            <person name="Purnelle B."/>
            <person name="Quail M.A."/>
            <person name="Rabbinowitsch E."/>
            <person name="Reinhardt R."/>
            <person name="Rieger M."/>
            <person name="Rinta J."/>
            <person name="Robben J."/>
            <person name="Robertson L."/>
            <person name="Ruiz J.C."/>
            <person name="Rutter S."/>
            <person name="Saunders D."/>
            <person name="Schafer M."/>
            <person name="Schein J."/>
            <person name="Schwartz D.C."/>
            <person name="Seeger K."/>
            <person name="Seyler A."/>
            <person name="Sharp S."/>
            <person name="Shin H."/>
            <person name="Sivam D."/>
            <person name="Squares R."/>
            <person name="Squares S."/>
            <person name="Tosato V."/>
            <person name="Vogt C."/>
            <person name="Volckaert G."/>
            <person name="Wambutt R."/>
            <person name="Warren T."/>
            <person name="Wedler H."/>
            <person name="Woodward J."/>
            <person name="Zhou S."/>
            <person name="Zimmermann W."/>
            <person name="Smith D.F."/>
            <person name="Blackwell J.M."/>
            <person name="Stuart K.D."/>
            <person name="Barrell B."/>
            <person name="Myler P.J."/>
        </authorList>
    </citation>
    <scope>NUCLEOTIDE SEQUENCE [LARGE SCALE GENOMIC DNA]</scope>
    <source>
        <strain evidence="4">MHOM/IL/81/Friedlin</strain>
    </source>
</reference>
<evidence type="ECO:0000313" key="3">
    <source>
        <dbReference type="EMBL" id="CAJ02219.1"/>
    </source>
</evidence>
<reference evidence="3 4" key="2">
    <citation type="journal article" date="2011" name="Genome Res.">
        <title>Chromosome and gene copy number variation allow major structural change between species and strains of Leishmania.</title>
        <authorList>
            <person name="Rogers M.B."/>
            <person name="Hilley J.D."/>
            <person name="Dickens N.J."/>
            <person name="Wilkes J."/>
            <person name="Bates P.A."/>
            <person name="Depledge D.P."/>
            <person name="Harris D."/>
            <person name="Her Y."/>
            <person name="Herzyk P."/>
            <person name="Imamura H."/>
            <person name="Otto T.D."/>
            <person name="Sanders M."/>
            <person name="Seeger K."/>
            <person name="Dujardin J.C."/>
            <person name="Berriman M."/>
            <person name="Smith D.F."/>
            <person name="Hertz-Fowler C."/>
            <person name="Mottram J.C."/>
        </authorList>
    </citation>
    <scope>NUCLEOTIDE SEQUENCE [LARGE SCALE GENOMIC DNA]</scope>
    <source>
        <strain evidence="4">MHOM/IL/81/Friedlin</strain>
    </source>
</reference>
<dbReference type="InterPro" id="IPR038274">
    <property type="entry name" value="Atg6/Beclin_C_sf"/>
</dbReference>
<dbReference type="AlphaFoldDB" id="Q4QIC9"/>
<dbReference type="VEuPathDB" id="TriTrypDB:LMJLV39_080009200"/>
<dbReference type="PANTHER" id="PTHR12768">
    <property type="entry name" value="BECLIN 1"/>
    <property type="match status" value="1"/>
</dbReference>
<feature type="region of interest" description="Disordered" evidence="2">
    <location>
        <begin position="162"/>
        <end position="188"/>
    </location>
</feature>
<feature type="compositionally biased region" description="Polar residues" evidence="2">
    <location>
        <begin position="241"/>
        <end position="257"/>
    </location>
</feature>
<keyword evidence="1" id="KW-0175">Coiled coil</keyword>
<feature type="coiled-coil region" evidence="1">
    <location>
        <begin position="545"/>
        <end position="579"/>
    </location>
</feature>
<dbReference type="EMBL" id="FR796404">
    <property type="protein sequence ID" value="CAJ02219.1"/>
    <property type="molecule type" value="Genomic_DNA"/>
</dbReference>
<dbReference type="GO" id="GO:0045324">
    <property type="term" value="P:late endosome to vacuole transport"/>
    <property type="evidence" value="ECO:0000318"/>
    <property type="project" value="GO_Central"/>
</dbReference>
<feature type="region of interest" description="Disordered" evidence="2">
    <location>
        <begin position="751"/>
        <end position="776"/>
    </location>
</feature>
<dbReference type="GO" id="GO:0000407">
    <property type="term" value="C:phagophore assembly site"/>
    <property type="evidence" value="ECO:0000318"/>
    <property type="project" value="GO_Central"/>
</dbReference>
<gene>
    <name evidence="3" type="ORF">LMJF_08_0400</name>
</gene>
<dbReference type="VEuPathDB" id="TriTrypDB:LmjF.08.0400"/>
<feature type="region of interest" description="Disordered" evidence="2">
    <location>
        <begin position="963"/>
        <end position="986"/>
    </location>
</feature>
<feature type="compositionally biased region" description="Low complexity" evidence="2">
    <location>
        <begin position="963"/>
        <end position="973"/>
    </location>
</feature>
<dbReference type="eggNOG" id="ENOG502S84P">
    <property type="taxonomic scope" value="Eukaryota"/>
</dbReference>
<dbReference type="HOGENOM" id="CLU_272194_0_0_1"/>
<dbReference type="GO" id="GO:0030674">
    <property type="term" value="F:protein-macromolecule adaptor activity"/>
    <property type="evidence" value="ECO:0000318"/>
    <property type="project" value="GO_Central"/>
</dbReference>
<keyword evidence="4" id="KW-1185">Reference proteome</keyword>
<dbReference type="GO" id="GO:0043548">
    <property type="term" value="F:phosphatidylinositol 3-kinase binding"/>
    <property type="evidence" value="ECO:0000318"/>
    <property type="project" value="GO_Central"/>
</dbReference>
<evidence type="ECO:0008006" key="5">
    <source>
        <dbReference type="Google" id="ProtNLM"/>
    </source>
</evidence>
<dbReference type="Gene3D" id="1.10.418.40">
    <property type="entry name" value="Autophagy protein 6/Beclin 1"/>
    <property type="match status" value="2"/>
</dbReference>
<feature type="region of interest" description="Disordered" evidence="2">
    <location>
        <begin position="1056"/>
        <end position="1113"/>
    </location>
</feature>
<dbReference type="Proteomes" id="UP000000542">
    <property type="component" value="Chromosome 8"/>
</dbReference>
<feature type="compositionally biased region" description="Basic and acidic residues" evidence="2">
    <location>
        <begin position="212"/>
        <end position="226"/>
    </location>
</feature>
<protein>
    <recommendedName>
        <fullName evidence="5">Atg6 BARA domain-containing protein</fullName>
    </recommendedName>
</protein>
<dbReference type="OMA" id="IWTLGMK"/>
<dbReference type="KEGG" id="lma:LMJF_08_0400"/>
<sequence>MQSSAAPILTPSHGLTSLSSGSTVSVEGAQPHVFCLSSQASTVERAVRGSHATCGAGRTFRPLEPPAPALGNEEFTTRCKSTCDTIAGALPTIASAGVFEECDELARDTAAHFTDGALLDALPSHFFSSAELLTSSHLADLLLHAQESCAAAAPMSMCAEKTATSHRPLTSSPSLHSPSSAAPSFPPAVPSEAAVLNVSQLASLGVPVRSATSRDADETEDTEARDTLSSGLMLRRPAHSMQETNSSSAAHQDNQPHFTPAAEHDGERTDTPVGTPPPRDPSTATLPPQSLAKEEACATLVTSSSVDSAAPCTLATHPLTVNNACADLPASSSRTPFSSPSPPEPAPTSRLDPGMNAATPEGDPAAPVPFDELCRRWMRLLARTAVPHEQPLCIDCWRGTCLAPLQQCTRLSLEGMKTLATIISSTPAEKFRFFTMCYTDPAAGPLRGAFATAAGSRRGVDEVENRQAVGSMATAENLSRTLPLISLDAVAANLFGANEQGLLSLLEALSAPHGRYLPPTRGDARLLKPLQCASDAPLELRGASHAEYGDDAEQMMAELERLRAQQASLERQVAVLRDVLHSLESTTHPHSNRGKQFRDTVAAPPSAVTPPGWKELAVEHNIREVQRAFTVGDEAAERQHAMEDLAKRFAYVSSTPIDAFCFPIDVSGPVGLIAGLRLGLVPPYSGSSSGRTDSGDGNVRGGGASVASAMSALPPLAHAAVPASEESMHLEGFVQRQLGYAQLLLSGNTSADGDNHSDAVKKRSSERSRGVNGSLSCGDAAPTAAAASSAPASTAAAKVIMRVSPLEVNAACGYLLLLLNYLAHVNGFSFSTAVLRPAGDRSTVALLKRVPASASGANGCGGAAAATKSAAFSPFILSYFTGRGAAVTQAHGDAKSARATTRSSVARVVDREVDFYLTDRLLAWRTFGAACVAVATCVKELADALHESLRCWRVRESMVCRPAPSAGPAAPSGTVKSTEDASDFGSAPAAAADAGCLEGAQACPDGAAACKQPRAPVPLPQLLQDLASTNDHLTSTVTALSSRAPHMSAAALDTLGSLGTTPAEGGNDLRKSASTSSRPQPPKEAQSTQRRSSPVVGERFPLQPPFQTRGDTVDGFSVRHGSVSEAIWTLGMKKLLANVQWCMEATAELERLYVVTGEAANDDASAQVREDDGEIAMQGDTIAGMRRE</sequence>
<dbReference type="VEuPathDB" id="TriTrypDB:LMJFC_080009500"/>
<feature type="region of interest" description="Disordered" evidence="2">
    <location>
        <begin position="330"/>
        <end position="366"/>
    </location>
</feature>
<dbReference type="VEuPathDB" id="TriTrypDB:LMJSD75_080009200"/>
<evidence type="ECO:0000256" key="1">
    <source>
        <dbReference type="SAM" id="Coils"/>
    </source>
</evidence>
<dbReference type="GO" id="GO:0006995">
    <property type="term" value="P:cellular response to nitrogen starvation"/>
    <property type="evidence" value="ECO:0000318"/>
    <property type="project" value="GO_Central"/>
</dbReference>
<evidence type="ECO:0000313" key="4">
    <source>
        <dbReference type="Proteomes" id="UP000000542"/>
    </source>
</evidence>
<dbReference type="GO" id="GO:0000423">
    <property type="term" value="P:mitophagy"/>
    <property type="evidence" value="ECO:0000318"/>
    <property type="project" value="GO_Central"/>
</dbReference>
<feature type="compositionally biased region" description="Basic and acidic residues" evidence="2">
    <location>
        <begin position="753"/>
        <end position="769"/>
    </location>
</feature>
<dbReference type="RefSeq" id="XP_001681069.1">
    <property type="nucleotide sequence ID" value="XM_001681017.1"/>
</dbReference>
<accession>Q4QIC9</accession>
<dbReference type="STRING" id="5664.Q4QIC9"/>
<dbReference type="GeneID" id="5649324"/>
<evidence type="ECO:0000256" key="2">
    <source>
        <dbReference type="SAM" id="MobiDB-lite"/>
    </source>
</evidence>